<dbReference type="InterPro" id="IPR055397">
    <property type="entry name" value="TraK_C"/>
</dbReference>
<dbReference type="EMBL" id="LKAJ01000014">
    <property type="protein sequence ID" value="KRG20265.1"/>
    <property type="molecule type" value="Genomic_DNA"/>
</dbReference>
<keyword evidence="5" id="KW-1185">Reference proteome</keyword>
<dbReference type="STRING" id="295108.HT99x_02657"/>
<dbReference type="RefSeq" id="WP_075067258.1">
    <property type="nucleotide sequence ID" value="NZ_LKAJ02000002.1"/>
</dbReference>
<reference evidence="4" key="3">
    <citation type="submission" date="2021-06" db="EMBL/GenBank/DDBJ databases">
        <title>Genomic Description and Analysis of Intracellular Bacteria, Candidatus Berkiella cookevillensis and Candidatus Berkiella aquae.</title>
        <authorList>
            <person name="Kidane D.T."/>
            <person name="Mehari Y.T."/>
            <person name="Rice F.C."/>
            <person name="Arivett B.A."/>
            <person name="Farone A.L."/>
            <person name="Berk S.G."/>
            <person name="Farone M.B."/>
        </authorList>
    </citation>
    <scope>NUCLEOTIDE SEQUENCE</scope>
    <source>
        <strain evidence="4">HT99</strain>
    </source>
</reference>
<evidence type="ECO:0000259" key="2">
    <source>
        <dbReference type="Pfam" id="PF23536"/>
    </source>
</evidence>
<dbReference type="OrthoDB" id="8700053at2"/>
<feature type="domain" description="TraK N-terminal" evidence="1">
    <location>
        <begin position="25"/>
        <end position="115"/>
    </location>
</feature>
<dbReference type="AlphaFoldDB" id="A0A0Q9YKG9"/>
<accession>A0A0Q9YKG9</accession>
<reference evidence="4" key="2">
    <citation type="journal article" date="2016" name="Genome Announc.">
        <title>Draft Genome Sequences of Two Novel Amoeba-Resistant Intranuclear Bacteria, 'Candidatus Berkiella cookevillensis' and 'Candidatus Berkiella aquae'.</title>
        <authorList>
            <person name="Mehari Y.T."/>
            <person name="Arivett B.A."/>
            <person name="Farone A.L."/>
            <person name="Gunderson J.H."/>
            <person name="Farone M.B."/>
        </authorList>
    </citation>
    <scope>NUCLEOTIDE SEQUENCE</scope>
    <source>
        <strain evidence="4">HT99</strain>
    </source>
</reference>
<dbReference type="InterPro" id="IPR010563">
    <property type="entry name" value="TraK_N"/>
</dbReference>
<comment type="caution">
    <text evidence="3">The sequence shown here is derived from an EMBL/GenBank/DDBJ whole genome shotgun (WGS) entry which is preliminary data.</text>
</comment>
<evidence type="ECO:0000313" key="3">
    <source>
        <dbReference type="EMBL" id="KRG20265.1"/>
    </source>
</evidence>
<dbReference type="Pfam" id="PF23536">
    <property type="entry name" value="TraK_C"/>
    <property type="match status" value="1"/>
</dbReference>
<name>A0A0Q9YKG9_9GAMM</name>
<dbReference type="Pfam" id="PF06586">
    <property type="entry name" value="TraK_N"/>
    <property type="match status" value="1"/>
</dbReference>
<protein>
    <submittedName>
        <fullName evidence="3">TraK protein</fullName>
    </submittedName>
    <submittedName>
        <fullName evidence="4">Type-F conjugative transfer system secretin TraK</fullName>
    </submittedName>
</protein>
<evidence type="ECO:0000259" key="1">
    <source>
        <dbReference type="Pfam" id="PF06586"/>
    </source>
</evidence>
<dbReference type="Proteomes" id="UP000051497">
    <property type="component" value="Unassembled WGS sequence"/>
</dbReference>
<evidence type="ECO:0000313" key="4">
    <source>
        <dbReference type="EMBL" id="MCS5712825.1"/>
    </source>
</evidence>
<sequence length="225" mass="25029">MKKLFSIGLYFFSATVFSMQTKQIVDGQTVQALISQKELTRIFVQSDRIKDIKSAANDFTLEKDEENGQIFIMPHAGKEESITLFVTTELGKTITLSLKPTSLSAETLELVYAQHKNEKKIEISQGHEASIIQLMKAMSKRGAIPGYAVENMDDNQELVNGLEKSQQVMYQGRFKGKAIAIKNTTDTLIALNVDELKEPNIKAIGLAKMDLMPGESTEVYLVYGA</sequence>
<gene>
    <name evidence="4" type="ORF">HT99x_015405</name>
    <name evidence="3" type="ORF">HT99x_02657</name>
</gene>
<organism evidence="3">
    <name type="scientific">Candidatus Berkiella aquae</name>
    <dbReference type="NCBI Taxonomy" id="295108"/>
    <lineage>
        <taxon>Bacteria</taxon>
        <taxon>Pseudomonadati</taxon>
        <taxon>Pseudomonadota</taxon>
        <taxon>Gammaproteobacteria</taxon>
        <taxon>Candidatus Berkiellales</taxon>
        <taxon>Candidatus Berkiellaceae</taxon>
        <taxon>Candidatus Berkiella</taxon>
    </lineage>
</organism>
<dbReference type="EMBL" id="LKAJ02000002">
    <property type="protein sequence ID" value="MCS5712825.1"/>
    <property type="molecule type" value="Genomic_DNA"/>
</dbReference>
<reference evidence="3" key="1">
    <citation type="submission" date="2015-09" db="EMBL/GenBank/DDBJ databases">
        <title>Draft Genome Sequences of Two Novel Amoeba-resistant Intranuclear Bacteria, Candidatus Berkiella cookevillensis and Candidatus Berkiella aquae.</title>
        <authorList>
            <person name="Mehari Y.T."/>
            <person name="Arivett B.A."/>
            <person name="Farone A.L."/>
            <person name="Gunderson J.H."/>
            <person name="Farone M.B."/>
        </authorList>
    </citation>
    <scope>NUCLEOTIDE SEQUENCE [LARGE SCALE GENOMIC DNA]</scope>
    <source>
        <strain evidence="3">HT99</strain>
    </source>
</reference>
<evidence type="ECO:0000313" key="5">
    <source>
        <dbReference type="Proteomes" id="UP000051497"/>
    </source>
</evidence>
<proteinExistence type="predicted"/>
<feature type="domain" description="TraK C-terminal" evidence="2">
    <location>
        <begin position="125"/>
        <end position="222"/>
    </location>
</feature>